<dbReference type="EMBL" id="CP011454">
    <property type="protein sequence ID" value="AMW05208.1"/>
    <property type="molecule type" value="Genomic_DNA"/>
</dbReference>
<organism evidence="2 3">
    <name type="scientific">Gemmatimonas phototrophica</name>
    <dbReference type="NCBI Taxonomy" id="1379270"/>
    <lineage>
        <taxon>Bacteria</taxon>
        <taxon>Pseudomonadati</taxon>
        <taxon>Gemmatimonadota</taxon>
        <taxon>Gemmatimonadia</taxon>
        <taxon>Gemmatimonadales</taxon>
        <taxon>Gemmatimonadaceae</taxon>
        <taxon>Gemmatimonas</taxon>
    </lineage>
</organism>
<dbReference type="AlphaFoldDB" id="A0A143BJK5"/>
<feature type="region of interest" description="Disordered" evidence="1">
    <location>
        <begin position="199"/>
        <end position="221"/>
    </location>
</feature>
<reference evidence="2 3" key="1">
    <citation type="journal article" date="2014" name="Proc. Natl. Acad. Sci. U.S.A.">
        <title>Functional type 2 photosynthetic reaction centers found in the rare bacterial phylum Gemmatimonadetes.</title>
        <authorList>
            <person name="Zeng Y."/>
            <person name="Feng F."/>
            <person name="Medova H."/>
            <person name="Dean J."/>
            <person name="Koblizek M."/>
        </authorList>
    </citation>
    <scope>NUCLEOTIDE SEQUENCE [LARGE SCALE GENOMIC DNA]</scope>
    <source>
        <strain evidence="2 3">AP64</strain>
    </source>
</reference>
<dbReference type="OrthoDB" id="9834100at2"/>
<gene>
    <name evidence="2" type="ORF">GEMMAAP_11080</name>
</gene>
<evidence type="ECO:0008006" key="4">
    <source>
        <dbReference type="Google" id="ProtNLM"/>
    </source>
</evidence>
<dbReference type="RefSeq" id="WP_026849704.1">
    <property type="nucleotide sequence ID" value="NZ_CP011454.1"/>
</dbReference>
<protein>
    <recommendedName>
        <fullName evidence="4">Heme NO-binding domain-containing protein</fullName>
    </recommendedName>
</protein>
<dbReference type="STRING" id="1379270.GEMMAAP_11080"/>
<sequence>MPITGPRAKGSTVQSTLAFIADTFGEPVSTEVLHALEPHDRTVVAALGSTDELPYALVVRVWETANHVVLLHAPEALHWAEQAGAASIGSYGVQLYGGILRKPSPLEFLTQSISLFRLYYQPGDMQVVENAPGRVVLRLVGFDPVTTLFCRRQVGGLRQAITLAGGGHAHVRHVRCAIEGDAFCEWELHWQVESIGVSGGATATGSEPLPGARGAGAGRAP</sequence>
<keyword evidence="3" id="KW-1185">Reference proteome</keyword>
<evidence type="ECO:0000313" key="2">
    <source>
        <dbReference type="EMBL" id="AMW05208.1"/>
    </source>
</evidence>
<dbReference type="KEGG" id="gph:GEMMAAP_11080"/>
<dbReference type="eggNOG" id="ENOG50319G0">
    <property type="taxonomic scope" value="Bacteria"/>
</dbReference>
<accession>A0A143BJK5</accession>
<name>A0A143BJK5_9BACT</name>
<dbReference type="Proteomes" id="UP000076404">
    <property type="component" value="Chromosome"/>
</dbReference>
<evidence type="ECO:0000256" key="1">
    <source>
        <dbReference type="SAM" id="MobiDB-lite"/>
    </source>
</evidence>
<reference evidence="2 3" key="2">
    <citation type="journal article" date="2016" name="Environ. Microbiol. Rep.">
        <title>Metagenomic evidence for the presence of phototrophic Gemmatimonadetes bacteria in diverse environments.</title>
        <authorList>
            <person name="Zeng Y."/>
            <person name="Baumbach J."/>
            <person name="Barbosa E.G."/>
            <person name="Azevedo V."/>
            <person name="Zhang C."/>
            <person name="Koblizek M."/>
        </authorList>
    </citation>
    <scope>NUCLEOTIDE SEQUENCE [LARGE SCALE GENOMIC DNA]</scope>
    <source>
        <strain evidence="2 3">AP64</strain>
    </source>
</reference>
<evidence type="ECO:0000313" key="3">
    <source>
        <dbReference type="Proteomes" id="UP000076404"/>
    </source>
</evidence>
<proteinExistence type="predicted"/>